<name>A0A0E9VCG2_ANGAN</name>
<reference evidence="1" key="1">
    <citation type="submission" date="2014-11" db="EMBL/GenBank/DDBJ databases">
        <authorList>
            <person name="Amaro Gonzalez C."/>
        </authorList>
    </citation>
    <scope>NUCLEOTIDE SEQUENCE</scope>
</reference>
<accession>A0A0E9VCG2</accession>
<proteinExistence type="predicted"/>
<dbReference type="AlphaFoldDB" id="A0A0E9VCG2"/>
<reference evidence="1" key="2">
    <citation type="journal article" date="2015" name="Fish Shellfish Immunol.">
        <title>Early steps in the European eel (Anguilla anguilla)-Vibrio vulnificus interaction in the gills: Role of the RtxA13 toxin.</title>
        <authorList>
            <person name="Callol A."/>
            <person name="Pajuelo D."/>
            <person name="Ebbesson L."/>
            <person name="Teles M."/>
            <person name="MacKenzie S."/>
            <person name="Amaro C."/>
        </authorList>
    </citation>
    <scope>NUCLEOTIDE SEQUENCE</scope>
</reference>
<evidence type="ECO:0000313" key="1">
    <source>
        <dbReference type="EMBL" id="JAH75716.1"/>
    </source>
</evidence>
<dbReference type="EMBL" id="GBXM01032861">
    <property type="protein sequence ID" value="JAH75716.1"/>
    <property type="molecule type" value="Transcribed_RNA"/>
</dbReference>
<sequence>MRRSHIACLPACLPPSRRH</sequence>
<organism evidence="1">
    <name type="scientific">Anguilla anguilla</name>
    <name type="common">European freshwater eel</name>
    <name type="synonym">Muraena anguilla</name>
    <dbReference type="NCBI Taxonomy" id="7936"/>
    <lineage>
        <taxon>Eukaryota</taxon>
        <taxon>Metazoa</taxon>
        <taxon>Chordata</taxon>
        <taxon>Craniata</taxon>
        <taxon>Vertebrata</taxon>
        <taxon>Euteleostomi</taxon>
        <taxon>Actinopterygii</taxon>
        <taxon>Neopterygii</taxon>
        <taxon>Teleostei</taxon>
        <taxon>Anguilliformes</taxon>
        <taxon>Anguillidae</taxon>
        <taxon>Anguilla</taxon>
    </lineage>
</organism>
<protein>
    <submittedName>
        <fullName evidence="1">Uncharacterized protein</fullName>
    </submittedName>
</protein>